<dbReference type="RefSeq" id="WP_408164850.1">
    <property type="nucleotide sequence ID" value="NZ_JAQQFR010000001.1"/>
</dbReference>
<evidence type="ECO:0000256" key="1">
    <source>
        <dbReference type="SAM" id="MobiDB-lite"/>
    </source>
</evidence>
<sequence length="91" mass="9813">MRKFHIALAVLTLSTAASAFAEAPYPVDKPFTSTVSRAQVKQDLIQAEHQGLLSEGDNYPVVSQAPSSLSRKNVQQQLQTAQHGDTLYSGA</sequence>
<feature type="region of interest" description="Disordered" evidence="1">
    <location>
        <begin position="55"/>
        <end position="91"/>
    </location>
</feature>
<dbReference type="InterPro" id="IPR025421">
    <property type="entry name" value="DUF4148"/>
</dbReference>
<proteinExistence type="predicted"/>
<evidence type="ECO:0000313" key="3">
    <source>
        <dbReference type="EMBL" id="MFL9876944.1"/>
    </source>
</evidence>
<dbReference type="Pfam" id="PF13663">
    <property type="entry name" value="DUF4148"/>
    <property type="match status" value="1"/>
</dbReference>
<feature type="compositionally biased region" description="Polar residues" evidence="1">
    <location>
        <begin position="64"/>
        <end position="83"/>
    </location>
</feature>
<feature type="chain" id="PRO_5046795701" evidence="2">
    <location>
        <begin position="22"/>
        <end position="91"/>
    </location>
</feature>
<organism evidence="3 4">
    <name type="scientific">Herbaspirillum rhizosphaerae</name>
    <dbReference type="NCBI Taxonomy" id="346179"/>
    <lineage>
        <taxon>Bacteria</taxon>
        <taxon>Pseudomonadati</taxon>
        <taxon>Pseudomonadota</taxon>
        <taxon>Betaproteobacteria</taxon>
        <taxon>Burkholderiales</taxon>
        <taxon>Oxalobacteraceae</taxon>
        <taxon>Herbaspirillum</taxon>
    </lineage>
</organism>
<protein>
    <submittedName>
        <fullName evidence="3">DUF4148 domain-containing protein</fullName>
    </submittedName>
</protein>
<dbReference type="EMBL" id="JAQQFR010000001">
    <property type="protein sequence ID" value="MFL9876944.1"/>
    <property type="molecule type" value="Genomic_DNA"/>
</dbReference>
<gene>
    <name evidence="3" type="ORF">PQR63_01015</name>
</gene>
<accession>A0ABW8Z3P3</accession>
<evidence type="ECO:0000256" key="2">
    <source>
        <dbReference type="SAM" id="SignalP"/>
    </source>
</evidence>
<feature type="signal peptide" evidence="2">
    <location>
        <begin position="1"/>
        <end position="21"/>
    </location>
</feature>
<name>A0ABW8Z3P3_9BURK</name>
<dbReference type="Proteomes" id="UP001629214">
    <property type="component" value="Unassembled WGS sequence"/>
</dbReference>
<keyword evidence="2" id="KW-0732">Signal</keyword>
<evidence type="ECO:0000313" key="4">
    <source>
        <dbReference type="Proteomes" id="UP001629214"/>
    </source>
</evidence>
<comment type="caution">
    <text evidence="3">The sequence shown here is derived from an EMBL/GenBank/DDBJ whole genome shotgun (WGS) entry which is preliminary data.</text>
</comment>
<keyword evidence="4" id="KW-1185">Reference proteome</keyword>
<reference evidence="3 4" key="1">
    <citation type="journal article" date="2024" name="Chem. Sci.">
        <title>Discovery of megapolipeptins by genome mining of a Burkholderiales bacteria collection.</title>
        <authorList>
            <person name="Paulo B.S."/>
            <person name="Recchia M.J.J."/>
            <person name="Lee S."/>
            <person name="Fergusson C.H."/>
            <person name="Romanowski S.B."/>
            <person name="Hernandez A."/>
            <person name="Krull N."/>
            <person name="Liu D.Y."/>
            <person name="Cavanagh H."/>
            <person name="Bos A."/>
            <person name="Gray C.A."/>
            <person name="Murphy B.T."/>
            <person name="Linington R.G."/>
            <person name="Eustaquio A.S."/>
        </authorList>
    </citation>
    <scope>NUCLEOTIDE SEQUENCE [LARGE SCALE GENOMIC DNA]</scope>
    <source>
        <strain evidence="3 4">RL21-008-BIB-B</strain>
    </source>
</reference>